<sequence length="404" mass="45214">MSHGAQDAPDVSQVVAQLAKAISGLQICRFSNAAAAAIYIWGIFTSLDDEVKYFWSSFRWTLPNILYIINRYICVWFFLNLMYDFSGLHGEYSTAYCRKFVGVIGVLLAHLAFSGIQTIRVVALWKSTRWLVVVIWCLWALAMAGISTMTIILYFGITANMTYNSHIRMCSTTSVPKLLVFGPVPQTVYELFLTILTVIKTCQFVTISRHNLPPLIHIMARDGVLYFLMASCISIGNVLCWQFLPPQLTNVVLYLWWAIMSTLTSYLTLNLRKVYQGKPQTFTRTTMVTGGTNANITFTNAPDNMQGHTLTQDVGNKSSEAKINLTLRGSRFIMGEGEFEVDLHPENLRSTGVPQTDLHHRHLSAVQSLQGAASQRVTDIEAPSPVPMIPLADLTGRGQRPQIM</sequence>
<feature type="transmembrane region" description="Helical" evidence="1">
    <location>
        <begin position="133"/>
        <end position="157"/>
    </location>
</feature>
<evidence type="ECO:0000313" key="3">
    <source>
        <dbReference type="EMBL" id="CCA77849.1"/>
    </source>
</evidence>
<evidence type="ECO:0000256" key="1">
    <source>
        <dbReference type="SAM" id="Phobius"/>
    </source>
</evidence>
<organism evidence="3 4">
    <name type="scientific">Serendipita indica (strain DSM 11827)</name>
    <name type="common">Root endophyte fungus</name>
    <name type="synonym">Piriformospora indica</name>
    <dbReference type="NCBI Taxonomy" id="1109443"/>
    <lineage>
        <taxon>Eukaryota</taxon>
        <taxon>Fungi</taxon>
        <taxon>Dikarya</taxon>
        <taxon>Basidiomycota</taxon>
        <taxon>Agaricomycotina</taxon>
        <taxon>Agaricomycetes</taxon>
        <taxon>Sebacinales</taxon>
        <taxon>Serendipitaceae</taxon>
        <taxon>Serendipita</taxon>
    </lineage>
</organism>
<dbReference type="EMBL" id="CAFZ01001876">
    <property type="protein sequence ID" value="CCA77849.1"/>
    <property type="molecule type" value="Genomic_DNA"/>
</dbReference>
<dbReference type="InParanoid" id="G4U2S9"/>
<gene>
    <name evidence="3" type="ORF">PIIN_00496</name>
</gene>
<feature type="transmembrane region" description="Helical" evidence="1">
    <location>
        <begin position="27"/>
        <end position="44"/>
    </location>
</feature>
<keyword evidence="4" id="KW-1185">Reference proteome</keyword>
<keyword evidence="1" id="KW-0812">Transmembrane</keyword>
<feature type="transmembrane region" description="Helical" evidence="1">
    <location>
        <begin position="64"/>
        <end position="83"/>
    </location>
</feature>
<evidence type="ECO:0000259" key="2">
    <source>
        <dbReference type="Pfam" id="PF20151"/>
    </source>
</evidence>
<protein>
    <recommendedName>
        <fullName evidence="2">DUF6533 domain-containing protein</fullName>
    </recommendedName>
</protein>
<proteinExistence type="predicted"/>
<dbReference type="HOGENOM" id="CLU_058087_0_0_1"/>
<keyword evidence="1" id="KW-1133">Transmembrane helix</keyword>
<dbReference type="AlphaFoldDB" id="G4U2S9"/>
<dbReference type="Proteomes" id="UP000007148">
    <property type="component" value="Unassembled WGS sequence"/>
</dbReference>
<feature type="domain" description="DUF6533" evidence="2">
    <location>
        <begin position="32"/>
        <end position="73"/>
    </location>
</feature>
<dbReference type="OMA" id="IHIMARD"/>
<evidence type="ECO:0000313" key="4">
    <source>
        <dbReference type="Proteomes" id="UP000007148"/>
    </source>
</evidence>
<feature type="transmembrane region" description="Helical" evidence="1">
    <location>
        <begin position="95"/>
        <end position="113"/>
    </location>
</feature>
<name>G4U2S9_SERID</name>
<dbReference type="Pfam" id="PF20151">
    <property type="entry name" value="DUF6533"/>
    <property type="match status" value="1"/>
</dbReference>
<feature type="transmembrane region" description="Helical" evidence="1">
    <location>
        <begin position="250"/>
        <end position="269"/>
    </location>
</feature>
<reference evidence="3 4" key="1">
    <citation type="journal article" date="2011" name="PLoS Pathog.">
        <title>Endophytic Life Strategies Decoded by Genome and Transcriptome Analyses of the Mutualistic Root Symbiont Piriformospora indica.</title>
        <authorList>
            <person name="Zuccaro A."/>
            <person name="Lahrmann U."/>
            <person name="Guldener U."/>
            <person name="Langen G."/>
            <person name="Pfiffi S."/>
            <person name="Biedenkopf D."/>
            <person name="Wong P."/>
            <person name="Samans B."/>
            <person name="Grimm C."/>
            <person name="Basiewicz M."/>
            <person name="Murat C."/>
            <person name="Martin F."/>
            <person name="Kogel K.H."/>
        </authorList>
    </citation>
    <scope>NUCLEOTIDE SEQUENCE [LARGE SCALE GENOMIC DNA]</scope>
    <source>
        <strain evidence="3 4">DSM 11827</strain>
    </source>
</reference>
<dbReference type="InterPro" id="IPR045340">
    <property type="entry name" value="DUF6533"/>
</dbReference>
<feature type="transmembrane region" description="Helical" evidence="1">
    <location>
        <begin position="224"/>
        <end position="244"/>
    </location>
</feature>
<dbReference type="OrthoDB" id="3350812at2759"/>
<keyword evidence="1" id="KW-0472">Membrane</keyword>
<accession>G4U2S9</accession>
<comment type="caution">
    <text evidence="3">The sequence shown here is derived from an EMBL/GenBank/DDBJ whole genome shotgun (WGS) entry which is preliminary data.</text>
</comment>